<evidence type="ECO:0000313" key="2">
    <source>
        <dbReference type="EMBL" id="MDT8998480.1"/>
    </source>
</evidence>
<dbReference type="NCBIfam" id="TIGR04418">
    <property type="entry name" value="PriB_gamma"/>
    <property type="match status" value="1"/>
</dbReference>
<comment type="subunit">
    <text evidence="1">Homodimer. Interacts with PriA and DnaT. Component of the replication restart primosome. Primosome assembly occurs via a 'hand-off' mechanism. PriA binds to replication forks, subsequently PriB then DnaT bind; DnaT then displaces ssDNA to generate the helicase loading substrate.</text>
</comment>
<dbReference type="Proteomes" id="UP001246372">
    <property type="component" value="Unassembled WGS sequence"/>
</dbReference>
<reference evidence="2" key="1">
    <citation type="submission" date="2023-09" db="EMBL/GenBank/DDBJ databases">
        <title>Paucibacter sp. APW11 Genome sequencing and assembly.</title>
        <authorList>
            <person name="Kim I."/>
        </authorList>
    </citation>
    <scope>NUCLEOTIDE SEQUENCE</scope>
    <source>
        <strain evidence="2">APW11</strain>
    </source>
</reference>
<protein>
    <recommendedName>
        <fullName evidence="1">Replication restart protein PriB</fullName>
    </recommendedName>
</protein>
<keyword evidence="3" id="KW-1185">Reference proteome</keyword>
<evidence type="ECO:0000256" key="1">
    <source>
        <dbReference type="HAMAP-Rule" id="MF_00720"/>
    </source>
</evidence>
<accession>A0ABU3P7E4</accession>
<dbReference type="Pfam" id="PF22657">
    <property type="entry name" value="SSB_1"/>
    <property type="match status" value="1"/>
</dbReference>
<comment type="similarity">
    <text evidence="1">Belongs to the PriB family.</text>
</comment>
<dbReference type="SUPFAM" id="SSF50249">
    <property type="entry name" value="Nucleic acid-binding proteins"/>
    <property type="match status" value="1"/>
</dbReference>
<comment type="caution">
    <text evidence="2">The sequence shown here is derived from an EMBL/GenBank/DDBJ whole genome shotgun (WGS) entry which is preliminary data.</text>
</comment>
<dbReference type="InterPro" id="IPR012340">
    <property type="entry name" value="NA-bd_OB-fold"/>
</dbReference>
<organism evidence="2 3">
    <name type="scientific">Roseateles aquae</name>
    <dbReference type="NCBI Taxonomy" id="3077235"/>
    <lineage>
        <taxon>Bacteria</taxon>
        <taxon>Pseudomonadati</taxon>
        <taxon>Pseudomonadota</taxon>
        <taxon>Betaproteobacteria</taxon>
        <taxon>Burkholderiales</taxon>
        <taxon>Sphaerotilaceae</taxon>
        <taxon>Roseateles</taxon>
    </lineage>
</organism>
<keyword evidence="1" id="KW-0238">DNA-binding</keyword>
<proteinExistence type="inferred from homology"/>
<evidence type="ECO:0000313" key="3">
    <source>
        <dbReference type="Proteomes" id="UP001246372"/>
    </source>
</evidence>
<dbReference type="Gene3D" id="2.40.50.140">
    <property type="entry name" value="Nucleic acid-binding proteins"/>
    <property type="match status" value="1"/>
</dbReference>
<sequence>MNQLLLQARIEQLGLLRYTPAGLPALDIGLKHESQVLEAGSPRKVLLEMKAVAIGELAKRIQALGVGHESCYGGFLAAQRNGRGTVFHITELNAVAKQSTAQEFPSGLKS</sequence>
<dbReference type="InterPro" id="IPR023646">
    <property type="entry name" value="Prisomal_replication_PriB"/>
</dbReference>
<gene>
    <name evidence="1 2" type="primary">priB</name>
    <name evidence="2" type="ORF">RQP53_04230</name>
</gene>
<comment type="function">
    <text evidence="1">Involved in the restart of stalled replication forks, which reloads the replicative helicase on sites other than the origin of replication; the PriA-PriB pathway is the major replication restart pathway. During primosome assembly it facilitates complex formation between PriA and DnaT on DNA; stabilizes PriA on DNA. Stimulates the DNA unwinding activity of PriA helicase.</text>
</comment>
<name>A0ABU3P7E4_9BURK</name>
<keyword evidence="1" id="KW-0639">Primosome</keyword>
<dbReference type="EMBL" id="JAVXZY010000001">
    <property type="protein sequence ID" value="MDT8998480.1"/>
    <property type="molecule type" value="Genomic_DNA"/>
</dbReference>
<dbReference type="HAMAP" id="MF_00720">
    <property type="entry name" value="PriB"/>
    <property type="match status" value="1"/>
</dbReference>
<keyword evidence="1" id="KW-0235">DNA replication</keyword>
<dbReference type="RefSeq" id="WP_315648830.1">
    <property type="nucleotide sequence ID" value="NZ_JAVXZY010000001.1"/>
</dbReference>